<dbReference type="InterPro" id="IPR050309">
    <property type="entry name" value="Type-B_Carboxylest/Lipase"/>
</dbReference>
<evidence type="ECO:0000313" key="5">
    <source>
        <dbReference type="EMBL" id="SMO95127.1"/>
    </source>
</evidence>
<dbReference type="GO" id="GO:0016787">
    <property type="term" value="F:hydrolase activity"/>
    <property type="evidence" value="ECO:0007669"/>
    <property type="project" value="UniProtKB-KW"/>
</dbReference>
<feature type="domain" description="Carboxylesterase type B" evidence="4">
    <location>
        <begin position="51"/>
        <end position="532"/>
    </location>
</feature>
<dbReference type="AlphaFoldDB" id="A0A521FG05"/>
<feature type="chain" id="PRO_5022258803" description="Carboxylic ester hydrolase" evidence="3">
    <location>
        <begin position="36"/>
        <end position="559"/>
    </location>
</feature>
<evidence type="ECO:0000259" key="4">
    <source>
        <dbReference type="Pfam" id="PF00135"/>
    </source>
</evidence>
<dbReference type="Gene3D" id="3.40.50.1820">
    <property type="entry name" value="alpha/beta hydrolase"/>
    <property type="match status" value="1"/>
</dbReference>
<feature type="signal peptide" evidence="3">
    <location>
        <begin position="1"/>
        <end position="35"/>
    </location>
</feature>
<dbReference type="EC" id="3.1.1.-" evidence="3"/>
<dbReference type="InterPro" id="IPR029058">
    <property type="entry name" value="AB_hydrolase_fold"/>
</dbReference>
<dbReference type="PROSITE" id="PS51318">
    <property type="entry name" value="TAT"/>
    <property type="match status" value="1"/>
</dbReference>
<dbReference type="InterPro" id="IPR002018">
    <property type="entry name" value="CarbesteraseB"/>
</dbReference>
<dbReference type="PROSITE" id="PS00122">
    <property type="entry name" value="CARBOXYLESTERASE_B_1"/>
    <property type="match status" value="1"/>
</dbReference>
<dbReference type="PANTHER" id="PTHR11559">
    <property type="entry name" value="CARBOXYLESTERASE"/>
    <property type="match status" value="1"/>
</dbReference>
<dbReference type="SUPFAM" id="SSF53474">
    <property type="entry name" value="alpha/beta-Hydrolases"/>
    <property type="match status" value="1"/>
</dbReference>
<gene>
    <name evidence="5" type="ORF">SAMN06273567_108222</name>
</gene>
<evidence type="ECO:0000256" key="3">
    <source>
        <dbReference type="RuleBase" id="RU361235"/>
    </source>
</evidence>
<name>A0A521FG05_9ACTN</name>
<sequence length="559" mass="57477">MHSSPPRRLRRTLLALGAGIALTAGALATAGPAAAAPGGNGGGPAYGAQAPKVVDTADGKLRGEAVDRAYRVFEGIPFAAPPVGDLRFRPPAPVEPWRGVRDATQPGSPCPQVSSLTNPTSSTNEDCLYLNVTTPAGLDAARSDLPVMVWIHGGSWRTGSGDRYDASKLALEGDVVVVTVNYRLGPFGFLAQDDLSAAVGSAGSGSAGLLDQQAALRWVERNIEAFGGDERNVTIFGESAGASSVCAQLASPTARGLFDKAIAQSYSCTTEYATLDEAAAVGDTVAAAVGCTGDGPAVVDCLEAAPVPSLLGAWPAGGGSFVVGGSSLPVQPADAIASGTWNRVPVVHGNLQDENTLFTPLSIPSAQLPRFLDPANHDAILAERFGAAAPAVAQRYPLAEYGSPLRVLAAVASDTGSALSTCQHVDAHETLEETTPVWAYQFRDQGADPLLEFSGPPFGFPQALYPEGAQHAGELPYLFPGLFGDGLTAEQQQLATTMVRYWTTFAATGDPNGRGVPTWHRYADPSDVQGLDVASAGGVGPVDVAADANCAFWTALAGA</sequence>
<comment type="similarity">
    <text evidence="1 3">Belongs to the type-B carboxylesterase/lipase family.</text>
</comment>
<evidence type="ECO:0000313" key="6">
    <source>
        <dbReference type="Proteomes" id="UP000317484"/>
    </source>
</evidence>
<proteinExistence type="inferred from homology"/>
<dbReference type="EMBL" id="FXTJ01000008">
    <property type="protein sequence ID" value="SMO95127.1"/>
    <property type="molecule type" value="Genomic_DNA"/>
</dbReference>
<dbReference type="RefSeq" id="WP_142460059.1">
    <property type="nucleotide sequence ID" value="NZ_FXTJ01000008.1"/>
</dbReference>
<accession>A0A521FG05</accession>
<dbReference type="Proteomes" id="UP000317484">
    <property type="component" value="Unassembled WGS sequence"/>
</dbReference>
<evidence type="ECO:0000256" key="2">
    <source>
        <dbReference type="ARBA" id="ARBA00022801"/>
    </source>
</evidence>
<dbReference type="InterPro" id="IPR006311">
    <property type="entry name" value="TAT_signal"/>
</dbReference>
<evidence type="ECO:0000256" key="1">
    <source>
        <dbReference type="ARBA" id="ARBA00005964"/>
    </source>
</evidence>
<keyword evidence="2 3" id="KW-0378">Hydrolase</keyword>
<dbReference type="Pfam" id="PF00135">
    <property type="entry name" value="COesterase"/>
    <property type="match status" value="1"/>
</dbReference>
<keyword evidence="6" id="KW-1185">Reference proteome</keyword>
<keyword evidence="3" id="KW-0732">Signal</keyword>
<dbReference type="InterPro" id="IPR019826">
    <property type="entry name" value="Carboxylesterase_B_AS"/>
</dbReference>
<protein>
    <recommendedName>
        <fullName evidence="3">Carboxylic ester hydrolase</fullName>
        <ecNumber evidence="3">3.1.1.-</ecNumber>
    </recommendedName>
</protein>
<reference evidence="5 6" key="1">
    <citation type="submission" date="2017-05" db="EMBL/GenBank/DDBJ databases">
        <authorList>
            <person name="Varghese N."/>
            <person name="Submissions S."/>
        </authorList>
    </citation>
    <scope>NUCLEOTIDE SEQUENCE [LARGE SCALE GENOMIC DNA]</scope>
    <source>
        <strain evidence="5 6">DSM 46834</strain>
    </source>
</reference>
<organism evidence="5 6">
    <name type="scientific">Geodermatophilus aquaeductus</name>
    <dbReference type="NCBI Taxonomy" id="1564161"/>
    <lineage>
        <taxon>Bacteria</taxon>
        <taxon>Bacillati</taxon>
        <taxon>Actinomycetota</taxon>
        <taxon>Actinomycetes</taxon>
        <taxon>Geodermatophilales</taxon>
        <taxon>Geodermatophilaceae</taxon>
        <taxon>Geodermatophilus</taxon>
    </lineage>
</organism>